<proteinExistence type="predicted"/>
<sequence>MTKTPPCPHMNFEASVTVARLEDSGRFMAEVKIKCAECGEPFQFLGLDMGLNLRGATVSADGLEANLAISPNSQTLSPFARAMVRAKSSH</sequence>
<dbReference type="RefSeq" id="WP_284388885.1">
    <property type="nucleotide sequence ID" value="NZ_BSNG01000001.1"/>
</dbReference>
<reference evidence="1" key="1">
    <citation type="journal article" date="2014" name="Int. J. Syst. Evol. Microbiol.">
        <title>Complete genome of a new Firmicutes species belonging to the dominant human colonic microbiota ('Ruminococcus bicirculans') reveals two chromosomes and a selective capacity to utilize plant glucans.</title>
        <authorList>
            <consortium name="NISC Comparative Sequencing Program"/>
            <person name="Wegmann U."/>
            <person name="Louis P."/>
            <person name="Goesmann A."/>
            <person name="Henrissat B."/>
            <person name="Duncan S.H."/>
            <person name="Flint H.J."/>
        </authorList>
    </citation>
    <scope>NUCLEOTIDE SEQUENCE</scope>
    <source>
        <strain evidence="1">NBRC 103855</strain>
    </source>
</reference>
<protein>
    <submittedName>
        <fullName evidence="1">Uncharacterized protein</fullName>
    </submittedName>
</protein>
<dbReference type="EMBL" id="BSNG01000001">
    <property type="protein sequence ID" value="GLQ09272.1"/>
    <property type="molecule type" value="Genomic_DNA"/>
</dbReference>
<evidence type="ECO:0000313" key="2">
    <source>
        <dbReference type="Proteomes" id="UP001161406"/>
    </source>
</evidence>
<gene>
    <name evidence="1" type="ORF">GCM10007913_12040</name>
</gene>
<evidence type="ECO:0000313" key="1">
    <source>
        <dbReference type="EMBL" id="GLQ09272.1"/>
    </source>
</evidence>
<comment type="caution">
    <text evidence="1">The sequence shown here is derived from an EMBL/GenBank/DDBJ whole genome shotgun (WGS) entry which is preliminary data.</text>
</comment>
<reference evidence="1" key="2">
    <citation type="submission" date="2023-01" db="EMBL/GenBank/DDBJ databases">
        <title>Draft genome sequence of Devosia yakushimensis strain NBRC 103855.</title>
        <authorList>
            <person name="Sun Q."/>
            <person name="Mori K."/>
        </authorList>
    </citation>
    <scope>NUCLEOTIDE SEQUENCE</scope>
    <source>
        <strain evidence="1">NBRC 103855</strain>
    </source>
</reference>
<keyword evidence="2" id="KW-1185">Reference proteome</keyword>
<organism evidence="1 2">
    <name type="scientific">Devosia yakushimensis</name>
    <dbReference type="NCBI Taxonomy" id="470028"/>
    <lineage>
        <taxon>Bacteria</taxon>
        <taxon>Pseudomonadati</taxon>
        <taxon>Pseudomonadota</taxon>
        <taxon>Alphaproteobacteria</taxon>
        <taxon>Hyphomicrobiales</taxon>
        <taxon>Devosiaceae</taxon>
        <taxon>Devosia</taxon>
    </lineage>
</organism>
<dbReference type="Proteomes" id="UP001161406">
    <property type="component" value="Unassembled WGS sequence"/>
</dbReference>
<name>A0ABQ5UAX4_9HYPH</name>
<accession>A0ABQ5UAX4</accession>